<accession>A0ABN3VME1</accession>
<dbReference type="Gene3D" id="1.10.10.160">
    <property type="match status" value="1"/>
</dbReference>
<comment type="catalytic activity">
    <reaction evidence="14">
        <text>ATP + H2O = ADP + phosphate + H(+)</text>
        <dbReference type="Rhea" id="RHEA:13065"/>
        <dbReference type="ChEBI" id="CHEBI:15377"/>
        <dbReference type="ChEBI" id="CHEBI:15378"/>
        <dbReference type="ChEBI" id="CHEBI:30616"/>
        <dbReference type="ChEBI" id="CHEBI:43474"/>
        <dbReference type="ChEBI" id="CHEBI:456216"/>
        <dbReference type="EC" id="5.6.2.4"/>
    </reaction>
</comment>
<evidence type="ECO:0000256" key="6">
    <source>
        <dbReference type="ARBA" id="ARBA00022806"/>
    </source>
</evidence>
<feature type="domain" description="UvrD-like helicase C-terminal" evidence="17">
    <location>
        <begin position="350"/>
        <end position="660"/>
    </location>
</feature>
<dbReference type="SUPFAM" id="SSF52540">
    <property type="entry name" value="P-loop containing nucleoside triphosphate hydrolases"/>
    <property type="match status" value="1"/>
</dbReference>
<evidence type="ECO:0000259" key="17">
    <source>
        <dbReference type="PROSITE" id="PS51217"/>
    </source>
</evidence>
<dbReference type="CDD" id="cd17932">
    <property type="entry name" value="DEXQc_UvrD"/>
    <property type="match status" value="1"/>
</dbReference>
<dbReference type="SUPFAM" id="SSF52980">
    <property type="entry name" value="Restriction endonuclease-like"/>
    <property type="match status" value="1"/>
</dbReference>
<dbReference type="Gene3D" id="3.40.50.300">
    <property type="entry name" value="P-loop containing nucleotide triphosphate hydrolases"/>
    <property type="match status" value="3"/>
</dbReference>
<evidence type="ECO:0000256" key="13">
    <source>
        <dbReference type="ARBA" id="ARBA00034808"/>
    </source>
</evidence>
<evidence type="ECO:0000256" key="2">
    <source>
        <dbReference type="ARBA" id="ARBA00022722"/>
    </source>
</evidence>
<evidence type="ECO:0000256" key="5">
    <source>
        <dbReference type="ARBA" id="ARBA00022801"/>
    </source>
</evidence>
<dbReference type="InterPro" id="IPR011604">
    <property type="entry name" value="PDDEXK-like_dom_sf"/>
</dbReference>
<keyword evidence="4" id="KW-0227">DNA damage</keyword>
<evidence type="ECO:0000313" key="18">
    <source>
        <dbReference type="EMBL" id="GAA2811304.1"/>
    </source>
</evidence>
<evidence type="ECO:0000256" key="14">
    <source>
        <dbReference type="ARBA" id="ARBA00048988"/>
    </source>
</evidence>
<dbReference type="InterPro" id="IPR000212">
    <property type="entry name" value="DNA_helicase_UvrD/REP"/>
</dbReference>
<dbReference type="Pfam" id="PF13361">
    <property type="entry name" value="UvrD_C"/>
    <property type="match status" value="2"/>
</dbReference>
<comment type="catalytic activity">
    <reaction evidence="12">
        <text>Couples ATP hydrolysis with the unwinding of duplex DNA by translocating in the 3'-5' direction.</text>
        <dbReference type="EC" id="5.6.2.4"/>
    </reaction>
</comment>
<evidence type="ECO:0000256" key="4">
    <source>
        <dbReference type="ARBA" id="ARBA00022763"/>
    </source>
</evidence>
<keyword evidence="11" id="KW-0413">Isomerase</keyword>
<dbReference type="Pfam" id="PF00580">
    <property type="entry name" value="UvrD-helicase"/>
    <property type="match status" value="1"/>
</dbReference>
<organism evidence="18 19">
    <name type="scientific">Saccharopolyspora taberi</name>
    <dbReference type="NCBI Taxonomy" id="60895"/>
    <lineage>
        <taxon>Bacteria</taxon>
        <taxon>Bacillati</taxon>
        <taxon>Actinomycetota</taxon>
        <taxon>Actinomycetes</taxon>
        <taxon>Pseudonocardiales</taxon>
        <taxon>Pseudonocardiaceae</taxon>
        <taxon>Saccharopolyspora</taxon>
    </lineage>
</organism>
<keyword evidence="6 15" id="KW-0347">Helicase</keyword>
<keyword evidence="8 15" id="KW-0067">ATP-binding</keyword>
<dbReference type="InterPro" id="IPR014017">
    <property type="entry name" value="DNA_helicase_UvrD-like_C"/>
</dbReference>
<keyword evidence="2" id="KW-0540">Nuclease</keyword>
<evidence type="ECO:0000256" key="9">
    <source>
        <dbReference type="ARBA" id="ARBA00023125"/>
    </source>
</evidence>
<dbReference type="EC" id="5.6.2.4" evidence="13"/>
<feature type="binding site" evidence="15">
    <location>
        <begin position="35"/>
        <end position="42"/>
    </location>
    <ligand>
        <name>ATP</name>
        <dbReference type="ChEBI" id="CHEBI:30616"/>
    </ligand>
</feature>
<keyword evidence="9" id="KW-0238">DNA-binding</keyword>
<dbReference type="EMBL" id="BAAAUX010000023">
    <property type="protein sequence ID" value="GAA2811304.1"/>
    <property type="molecule type" value="Genomic_DNA"/>
</dbReference>
<dbReference type="InterPro" id="IPR027417">
    <property type="entry name" value="P-loop_NTPase"/>
</dbReference>
<evidence type="ECO:0000256" key="7">
    <source>
        <dbReference type="ARBA" id="ARBA00022839"/>
    </source>
</evidence>
<dbReference type="PROSITE" id="PS51198">
    <property type="entry name" value="UVRD_HELICASE_ATP_BIND"/>
    <property type="match status" value="1"/>
</dbReference>
<dbReference type="Proteomes" id="UP001500979">
    <property type="component" value="Unassembled WGS sequence"/>
</dbReference>
<evidence type="ECO:0000256" key="8">
    <source>
        <dbReference type="ARBA" id="ARBA00022840"/>
    </source>
</evidence>
<reference evidence="18 19" key="1">
    <citation type="journal article" date="2019" name="Int. J. Syst. Evol. Microbiol.">
        <title>The Global Catalogue of Microorganisms (GCM) 10K type strain sequencing project: providing services to taxonomists for standard genome sequencing and annotation.</title>
        <authorList>
            <consortium name="The Broad Institute Genomics Platform"/>
            <consortium name="The Broad Institute Genome Sequencing Center for Infectious Disease"/>
            <person name="Wu L."/>
            <person name="Ma J."/>
        </authorList>
    </citation>
    <scope>NUCLEOTIDE SEQUENCE [LARGE SCALE GENOMIC DNA]</scope>
    <source>
        <strain evidence="18 19">JCM 9383</strain>
    </source>
</reference>
<dbReference type="InterPro" id="IPR038726">
    <property type="entry name" value="PDDEXK_AddAB-type"/>
</dbReference>
<dbReference type="InterPro" id="IPR011335">
    <property type="entry name" value="Restrct_endonuc-II-like"/>
</dbReference>
<feature type="domain" description="UvrD-like helicase ATP-binding" evidence="16">
    <location>
        <begin position="14"/>
        <end position="349"/>
    </location>
</feature>
<dbReference type="RefSeq" id="WP_344684277.1">
    <property type="nucleotide sequence ID" value="NZ_BAAAUX010000023.1"/>
</dbReference>
<evidence type="ECO:0000256" key="15">
    <source>
        <dbReference type="PROSITE-ProRule" id="PRU00560"/>
    </source>
</evidence>
<dbReference type="InterPro" id="IPR014016">
    <property type="entry name" value="UvrD-like_ATP-bd"/>
</dbReference>
<evidence type="ECO:0000256" key="1">
    <source>
        <dbReference type="ARBA" id="ARBA00009922"/>
    </source>
</evidence>
<keyword evidence="19" id="KW-1185">Reference proteome</keyword>
<dbReference type="Gene3D" id="1.10.486.10">
    <property type="entry name" value="PCRA, domain 4"/>
    <property type="match status" value="1"/>
</dbReference>
<comment type="similarity">
    <text evidence="1">Belongs to the helicase family. UvrD subfamily.</text>
</comment>
<evidence type="ECO:0000256" key="10">
    <source>
        <dbReference type="ARBA" id="ARBA00023204"/>
    </source>
</evidence>
<evidence type="ECO:0000259" key="16">
    <source>
        <dbReference type="PROSITE" id="PS51198"/>
    </source>
</evidence>
<keyword evidence="7" id="KW-0269">Exonuclease</keyword>
<evidence type="ECO:0000256" key="12">
    <source>
        <dbReference type="ARBA" id="ARBA00034617"/>
    </source>
</evidence>
<dbReference type="InterPro" id="IPR013986">
    <property type="entry name" value="DExx_box_DNA_helicase_dom_sf"/>
</dbReference>
<evidence type="ECO:0000256" key="3">
    <source>
        <dbReference type="ARBA" id="ARBA00022741"/>
    </source>
</evidence>
<sequence length="1067" mass="116566">MISPQRIAQALGLHPPTDEQATVIAAPPTPSLVVAGAGAGKTETMAARVVWLVANRLVTPDRVLGLTFTRKAARQLADRVRARLRRLAGSDLLDEELRSIVLAGEPTVLTYHAYAGRLVGEHGLRVPVEPGARLLTETAAWQLAHRVVSTWTEDLDTDKVPSTVTGYVLSLAGELAEHLVGPEELRAHAEKLCQAIENAPRAKGQRANLPQDLQKIVAAQRLRVALLPLLAEYGQRKRREAAMDFADQMSLAALLALEHHEVVAGERERYGAVLLDEYQDTGHAQRILLRSLFGQGNSMPVTSVGDPAQAIYGWRGASAANLPRFTSDFPRESGEPADRYGLLTSFRNPPEILEVANAVSGPLREAGLEVEELRAKPGAEAGDIRLALVEDVRTERDWVADQVAAQWHASMDETGRPPTAAVLVRRRADMADLAAALRDRGLPVEVVGLGGLLDEAEVRDLVSALRVLVDPLAGTAAMRLLTGSRWRLGAADIAALWDRARELGAQNFGAAESDDPTAAVAAAMPGEHAEQAGLVDALDDPGEPERYSEPGYQRIRRLGRELAALRRRLEQPLSELVADVERTLLLDIESLARPSGAGRIHLDAFADVVTDFATASPSATLPALLDYLAAAERAEDGLEPGEVEVAEDRVQVLTVHSAKGLEWQVVALPHLVRDVFPGKRKTSSWLRSVTELPAELRGDSQDLPRLDLDRLQGMDRKEIVEALQVHDEEFEQRRLTEERRLLYVAVTRSERTLLLSGHWWAESGDKPKGPSDFLLELAEVVPKPERWDPQPAEDAANPLAEAVRSAQWPADPLGHRRDAVAEGANLVLAALSDVDSIDDGDDEEGWARDVDVLLAERAAAARRRDQVRLPEHLSVSQLVELADDSEALARRLRRPLPYPPNPMTRRGTAFHAWLEHRFTSTALLDFDELPGAADESATPHDDLEALQEAFLAGAWADRTPHRVEVPFETQIEGIVVRGRMDAVFADADGGWTVVDWKTGAVPAGDQVPALSVQLAAYRLAWSELSGAPLEKVRAAFHYVRHDRTLRPADLLDADGLRRLVAEVPVPE</sequence>
<keyword evidence="3 15" id="KW-0547">Nucleotide-binding</keyword>
<name>A0ABN3VME1_9PSEU</name>
<dbReference type="PANTHER" id="PTHR11070:SF55">
    <property type="entry name" value="DNA 3'-5' HELICASE"/>
    <property type="match status" value="1"/>
</dbReference>
<keyword evidence="5 15" id="KW-0378">Hydrolase</keyword>
<protein>
    <recommendedName>
        <fullName evidence="13">DNA 3'-5' helicase</fullName>
        <ecNumber evidence="13">5.6.2.4</ecNumber>
    </recommendedName>
</protein>
<dbReference type="PANTHER" id="PTHR11070">
    <property type="entry name" value="UVRD / RECB / PCRA DNA HELICASE FAMILY MEMBER"/>
    <property type="match status" value="1"/>
</dbReference>
<proteinExistence type="inferred from homology"/>
<dbReference type="Gene3D" id="3.90.320.10">
    <property type="match status" value="1"/>
</dbReference>
<evidence type="ECO:0000256" key="11">
    <source>
        <dbReference type="ARBA" id="ARBA00023235"/>
    </source>
</evidence>
<dbReference type="GO" id="GO:0004386">
    <property type="term" value="F:helicase activity"/>
    <property type="evidence" value="ECO:0007669"/>
    <property type="project" value="UniProtKB-KW"/>
</dbReference>
<evidence type="ECO:0000313" key="19">
    <source>
        <dbReference type="Proteomes" id="UP001500979"/>
    </source>
</evidence>
<comment type="caution">
    <text evidence="18">The sequence shown here is derived from an EMBL/GenBank/DDBJ whole genome shotgun (WGS) entry which is preliminary data.</text>
</comment>
<gene>
    <name evidence="18" type="ORF">GCM10010470_53330</name>
</gene>
<keyword evidence="10" id="KW-0234">DNA repair</keyword>
<dbReference type="PROSITE" id="PS51217">
    <property type="entry name" value="UVRD_HELICASE_CTER"/>
    <property type="match status" value="1"/>
</dbReference>
<dbReference type="Pfam" id="PF12705">
    <property type="entry name" value="PDDEXK_1"/>
    <property type="match status" value="1"/>
</dbReference>